<dbReference type="EMBL" id="CAMXCT020006575">
    <property type="protein sequence ID" value="CAL1169643.1"/>
    <property type="molecule type" value="Genomic_DNA"/>
</dbReference>
<dbReference type="PANTHER" id="PTHR23359">
    <property type="entry name" value="NUCLEOTIDE KINASE"/>
    <property type="match status" value="1"/>
</dbReference>
<keyword evidence="1" id="KW-0808">Transferase</keyword>
<accession>A0A9P1DUE0</accession>
<evidence type="ECO:0000313" key="6">
    <source>
        <dbReference type="EMBL" id="CAL4803580.1"/>
    </source>
</evidence>
<proteinExistence type="inferred from homology"/>
<dbReference type="PRINTS" id="PR00094">
    <property type="entry name" value="ADENYLTKNASE"/>
</dbReference>
<dbReference type="SUPFAM" id="SSF52540">
    <property type="entry name" value="P-loop containing nucleoside triphosphate hydrolases"/>
    <property type="match status" value="1"/>
</dbReference>
<dbReference type="AlphaFoldDB" id="A0A9P1DUE0"/>
<dbReference type="Pfam" id="PF00406">
    <property type="entry name" value="ADK"/>
    <property type="match status" value="1"/>
</dbReference>
<evidence type="ECO:0000313" key="5">
    <source>
        <dbReference type="EMBL" id="CAL1169643.1"/>
    </source>
</evidence>
<dbReference type="EMBL" id="CAMXCT030006575">
    <property type="protein sequence ID" value="CAL4803580.1"/>
    <property type="molecule type" value="Genomic_DNA"/>
</dbReference>
<dbReference type="InterPro" id="IPR027417">
    <property type="entry name" value="P-loop_NTPase"/>
</dbReference>
<reference evidence="5" key="2">
    <citation type="submission" date="2024-04" db="EMBL/GenBank/DDBJ databases">
        <authorList>
            <person name="Chen Y."/>
            <person name="Shah S."/>
            <person name="Dougan E. K."/>
            <person name="Thang M."/>
            <person name="Chan C."/>
        </authorList>
    </citation>
    <scope>NUCLEOTIDE SEQUENCE [LARGE SCALE GENOMIC DNA]</scope>
</reference>
<evidence type="ECO:0000313" key="4">
    <source>
        <dbReference type="EMBL" id="CAI4016268.1"/>
    </source>
</evidence>
<reference evidence="4" key="1">
    <citation type="submission" date="2022-10" db="EMBL/GenBank/DDBJ databases">
        <authorList>
            <person name="Chen Y."/>
            <person name="Dougan E. K."/>
            <person name="Chan C."/>
            <person name="Rhodes N."/>
            <person name="Thang M."/>
        </authorList>
    </citation>
    <scope>NUCLEOTIDE SEQUENCE</scope>
</reference>
<evidence type="ECO:0000256" key="3">
    <source>
        <dbReference type="ARBA" id="ARBA00022777"/>
    </source>
</evidence>
<dbReference type="GO" id="GO:0019205">
    <property type="term" value="F:nucleobase-containing compound kinase activity"/>
    <property type="evidence" value="ECO:0007669"/>
    <property type="project" value="InterPro"/>
</dbReference>
<dbReference type="Gene3D" id="3.90.176.10">
    <property type="entry name" value="Toxin ADP-ribosyltransferase, Chain A, domain 1"/>
    <property type="match status" value="1"/>
</dbReference>
<keyword evidence="2" id="KW-0547">Nucleotide-binding</keyword>
<dbReference type="GO" id="GO:0005524">
    <property type="term" value="F:ATP binding"/>
    <property type="evidence" value="ECO:0007669"/>
    <property type="project" value="InterPro"/>
</dbReference>
<dbReference type="Gene3D" id="3.40.50.300">
    <property type="entry name" value="P-loop containing nucleotide triphosphate hydrolases"/>
    <property type="match status" value="1"/>
</dbReference>
<name>A0A9P1DUE0_9DINO</name>
<dbReference type="SUPFAM" id="SSF52096">
    <property type="entry name" value="ClpP/crotonase"/>
    <property type="match status" value="1"/>
</dbReference>
<organism evidence="4">
    <name type="scientific">Cladocopium goreaui</name>
    <dbReference type="NCBI Taxonomy" id="2562237"/>
    <lineage>
        <taxon>Eukaryota</taxon>
        <taxon>Sar</taxon>
        <taxon>Alveolata</taxon>
        <taxon>Dinophyceae</taxon>
        <taxon>Suessiales</taxon>
        <taxon>Symbiodiniaceae</taxon>
        <taxon>Cladocopium</taxon>
    </lineage>
</organism>
<dbReference type="Pfam" id="PF00378">
    <property type="entry name" value="ECH_1"/>
    <property type="match status" value="1"/>
</dbReference>
<dbReference type="GO" id="GO:0006139">
    <property type="term" value="P:nucleobase-containing compound metabolic process"/>
    <property type="evidence" value="ECO:0007669"/>
    <property type="project" value="InterPro"/>
</dbReference>
<dbReference type="Gene3D" id="3.90.226.10">
    <property type="entry name" value="2-enoyl-CoA Hydratase, Chain A, domain 1"/>
    <property type="match status" value="1"/>
</dbReference>
<dbReference type="PROSITE" id="PS51996">
    <property type="entry name" value="TR_MART"/>
    <property type="match status" value="1"/>
</dbReference>
<dbReference type="SUPFAM" id="SSF56399">
    <property type="entry name" value="ADP-ribosylation"/>
    <property type="match status" value="1"/>
</dbReference>
<dbReference type="InterPro" id="IPR029045">
    <property type="entry name" value="ClpP/crotonase-like_dom_sf"/>
</dbReference>
<evidence type="ECO:0000256" key="1">
    <source>
        <dbReference type="ARBA" id="ARBA00022679"/>
    </source>
</evidence>
<evidence type="ECO:0000256" key="2">
    <source>
        <dbReference type="ARBA" id="ARBA00022741"/>
    </source>
</evidence>
<sequence>MGQGNRKRLLIGTGLLPSQYNRMTDVNHHGSYTRAYWWGMAHSWQSKFGLYGFAEVEETKCRALLSQTSPPVMLLEQWDMVLLQQGNLEKSVETKGTVCDGLKKRYGLVHISPGQILRDEVCKESDLGLQVKHYMSQGLLVPHELVIEIMHERLRRPDVLNRGCLLDNFPLTEEQAATFTKRFGVEKLLLINVPEDDLIIRSTQRRLDPLTGRIYHLKYRPPPAEIAARLVQRSDDQEESVKQRIETYNQHIQSILPYFSGKISQIDGTKAPAEVLALACEVLEDLEWTSEELPYFGNVAFAGPFSIQQAKRAGFYSPEDPPEEGAKVVCFQRGANWQRRGLVQDVSECTSDGHGLRKGFEGMLVTLSDNSEVFTCWSAFLAPVNDREYSAICTTHGFLSSNYCALCPCSKGVGDVDCISKEDARVSLMKWLKELEDADGEPFEVTSEALNSVLKQFDSNEDASLFLYTTHQKLGRRISLVTGLDYSLYYRALNNTLNCDASHNVKNAMTLIQRMIYCLLSNPDGSKRLHKGGRVWKGDTQRPVPLNMQKLREASRLERIVRFRQFQSTTNDRQLAEKYRKREDGRGYLWTIDIPPNFWGARDIHDISWKDKESETLFPPYSAFRVQSMDDSQCHLLAVDRGSELTDRAERHGLRGTDFNMMMDAYHMHLTKAKSRNSIPLAAVLQGAGPHLCPGGNHHPVAPEGATPFQMASVASNSIFVVRLKELCIPTVVAITGNAIGGGVAVSLNATERVIAQNGSAAFGNLSRGACPIMMLSKHLPEHVGLTAAIDIYLTDSTFSANAVQKAGMVSRISADIRSTKATALAMARKMASLPGARLAVMVQPTLSVERYEDEAYGIYTCGRTGQMHFPGQSKT</sequence>
<comment type="caution">
    <text evidence="4">The sequence shown here is derived from an EMBL/GenBank/DDBJ whole genome shotgun (WGS) entry which is preliminary data.</text>
</comment>
<dbReference type="InterPro" id="IPR001753">
    <property type="entry name" value="Enoyl-CoA_hydra/iso"/>
</dbReference>
<dbReference type="InterPro" id="IPR000850">
    <property type="entry name" value="Adenylat/UMP-CMP_kin"/>
</dbReference>
<dbReference type="CDD" id="cd06558">
    <property type="entry name" value="crotonase-like"/>
    <property type="match status" value="1"/>
</dbReference>
<protein>
    <submittedName>
        <fullName evidence="6">Adenylate kinase, chloroplastic (AK) (ATP-AM P transphosphorylase) (ATP:AMP phosphotransferase) (Adenylate monophosphate kinase)</fullName>
    </submittedName>
</protein>
<dbReference type="CDD" id="cd01428">
    <property type="entry name" value="ADK"/>
    <property type="match status" value="1"/>
</dbReference>
<dbReference type="Proteomes" id="UP001152797">
    <property type="component" value="Unassembled WGS sequence"/>
</dbReference>
<evidence type="ECO:0000313" key="7">
    <source>
        <dbReference type="Proteomes" id="UP001152797"/>
    </source>
</evidence>
<keyword evidence="7" id="KW-1185">Reference proteome</keyword>
<dbReference type="EMBL" id="CAMXCT010006575">
    <property type="protein sequence ID" value="CAI4016268.1"/>
    <property type="molecule type" value="Genomic_DNA"/>
</dbReference>
<gene>
    <name evidence="4" type="ORF">C1SCF055_LOCUS41021</name>
</gene>
<keyword evidence="3 6" id="KW-0418">Kinase</keyword>
<dbReference type="OrthoDB" id="413020at2759"/>
<dbReference type="HAMAP" id="MF_00235">
    <property type="entry name" value="Adenylate_kinase_Adk"/>
    <property type="match status" value="1"/>
</dbReference>